<dbReference type="KEGG" id="apln:112905975"/>
<organism evidence="2 3">
    <name type="scientific">Agrilus planipennis</name>
    <name type="common">Emerald ash borer</name>
    <name type="synonym">Agrilus marcopoli</name>
    <dbReference type="NCBI Taxonomy" id="224129"/>
    <lineage>
        <taxon>Eukaryota</taxon>
        <taxon>Metazoa</taxon>
        <taxon>Ecdysozoa</taxon>
        <taxon>Arthropoda</taxon>
        <taxon>Hexapoda</taxon>
        <taxon>Insecta</taxon>
        <taxon>Pterygota</taxon>
        <taxon>Neoptera</taxon>
        <taxon>Endopterygota</taxon>
        <taxon>Coleoptera</taxon>
        <taxon>Polyphaga</taxon>
        <taxon>Elateriformia</taxon>
        <taxon>Buprestoidea</taxon>
        <taxon>Buprestidae</taxon>
        <taxon>Agrilinae</taxon>
        <taxon>Agrilus</taxon>
    </lineage>
</organism>
<protein>
    <submittedName>
        <fullName evidence="3">Uncharacterized protein LOC108743773</fullName>
    </submittedName>
    <submittedName>
        <fullName evidence="4">Uncharacterized protein LOC112905975</fullName>
    </submittedName>
</protein>
<feature type="region of interest" description="Disordered" evidence="1">
    <location>
        <begin position="64"/>
        <end position="96"/>
    </location>
</feature>
<keyword evidence="2" id="KW-1185">Reference proteome</keyword>
<dbReference type="RefSeq" id="XP_025835255.1">
    <property type="nucleotide sequence ID" value="XM_025979470.1"/>
</dbReference>
<reference evidence="3 4" key="1">
    <citation type="submission" date="2025-04" db="UniProtKB">
        <authorList>
            <consortium name="RefSeq"/>
        </authorList>
    </citation>
    <scope>IDENTIFICATION</scope>
    <source>
        <tissue evidence="3 4">Entire body</tissue>
    </source>
</reference>
<proteinExistence type="predicted"/>
<evidence type="ECO:0000313" key="3">
    <source>
        <dbReference type="RefSeq" id="XP_018334866.1"/>
    </source>
</evidence>
<evidence type="ECO:0000313" key="2">
    <source>
        <dbReference type="Proteomes" id="UP000192223"/>
    </source>
</evidence>
<feature type="compositionally biased region" description="Basic residues" evidence="1">
    <location>
        <begin position="67"/>
        <end position="87"/>
    </location>
</feature>
<gene>
    <name evidence="3" type="primary">LOC108743773</name>
    <name evidence="4" type="synonym">LOC112905975</name>
</gene>
<evidence type="ECO:0000313" key="4">
    <source>
        <dbReference type="RefSeq" id="XP_025835255.1"/>
    </source>
</evidence>
<dbReference type="RefSeq" id="XP_018334866.1">
    <property type="nucleotide sequence ID" value="XM_018479364.1"/>
</dbReference>
<evidence type="ECO:0000256" key="1">
    <source>
        <dbReference type="SAM" id="MobiDB-lite"/>
    </source>
</evidence>
<dbReference type="KEGG" id="apln:108743773"/>
<dbReference type="AlphaFoldDB" id="A0A1W4XFG0"/>
<name>A0A1W4XFG0_AGRPL</name>
<sequence>MVRKYSALTYINQRAREIRRQVASSFVYLSRRILEEYLERCRIYKRNNWPHYEAVFTRHFFYGGPGQRRKTKKARKNQRQARTKPMLRKTQNTKQFKRKAINRRRKPIIVLKSCRNFHSTTSSICCLCQCMME</sequence>
<dbReference type="GeneID" id="108743773"/>
<dbReference type="Proteomes" id="UP000192223">
    <property type="component" value="Unplaced"/>
</dbReference>
<accession>A0A1W4XFG0</accession>